<dbReference type="PANTHER" id="PTHR11908">
    <property type="entry name" value="XANTHINE DEHYDROGENASE"/>
    <property type="match status" value="1"/>
</dbReference>
<dbReference type="PANTHER" id="PTHR11908:SF132">
    <property type="entry name" value="ALDEHYDE OXIDASE 1-RELATED"/>
    <property type="match status" value="1"/>
</dbReference>
<dbReference type="GO" id="GO:0005506">
    <property type="term" value="F:iron ion binding"/>
    <property type="evidence" value="ECO:0007669"/>
    <property type="project" value="InterPro"/>
</dbReference>
<organism evidence="3">
    <name type="scientific">human gut metagenome</name>
    <dbReference type="NCBI Taxonomy" id="408170"/>
    <lineage>
        <taxon>unclassified sequences</taxon>
        <taxon>metagenomes</taxon>
        <taxon>organismal metagenomes</taxon>
    </lineage>
</organism>
<dbReference type="InterPro" id="IPR016208">
    <property type="entry name" value="Ald_Oxase/xanthine_DH-like"/>
</dbReference>
<feature type="non-terminal residue" evidence="3">
    <location>
        <position position="1"/>
    </location>
</feature>
<evidence type="ECO:0000256" key="1">
    <source>
        <dbReference type="ARBA" id="ARBA00022505"/>
    </source>
</evidence>
<gene>
    <name evidence="3" type="ORF">OBE_15516</name>
</gene>
<proteinExistence type="predicted"/>
<keyword evidence="3" id="KW-0560">Oxidoreductase</keyword>
<protein>
    <submittedName>
        <fullName evidence="3">Protein containing Aldehyde oxidase and xanthine dehydrogenase, molybdopterin binding domain protein</fullName>
        <ecNumber evidence="3">1.-.-.-</ecNumber>
    </submittedName>
</protein>
<comment type="caution">
    <text evidence="3">The sequence shown here is derived from an EMBL/GenBank/DDBJ whole genome shotgun (WGS) entry which is preliminary data.</text>
</comment>
<dbReference type="AlphaFoldDB" id="K1SKB6"/>
<dbReference type="InterPro" id="IPR008274">
    <property type="entry name" value="AldOxase/xan_DH_MoCoBD1"/>
</dbReference>
<evidence type="ECO:0000259" key="2">
    <source>
        <dbReference type="Pfam" id="PF02738"/>
    </source>
</evidence>
<name>K1SKB6_9ZZZZ</name>
<sequence length="134" mass="14620">LSGHKSLPLYTGGCEATRFSCDVVYTNVQAAGAYRGYGATQGIFALESTVNELAEKLHIDPVELRLKNIVREGMFMPAYFGETANACALDRCIMHCADNFHWADKYPVRDMGNGKVRAAGMALAMQGSCIMNMT</sequence>
<dbReference type="Pfam" id="PF02738">
    <property type="entry name" value="MoCoBD_1"/>
    <property type="match status" value="1"/>
</dbReference>
<dbReference type="GO" id="GO:0016491">
    <property type="term" value="F:oxidoreductase activity"/>
    <property type="evidence" value="ECO:0007669"/>
    <property type="project" value="UniProtKB-KW"/>
</dbReference>
<dbReference type="InterPro" id="IPR037165">
    <property type="entry name" value="AldOxase/xan_DH_Mopterin-bd_sf"/>
</dbReference>
<dbReference type="Gene3D" id="3.30.365.10">
    <property type="entry name" value="Aldehyde oxidase/xanthine dehydrogenase, molybdopterin binding domain"/>
    <property type="match status" value="1"/>
</dbReference>
<keyword evidence="1" id="KW-0500">Molybdenum</keyword>
<reference evidence="3" key="1">
    <citation type="journal article" date="2013" name="Environ. Microbiol.">
        <title>Microbiota from the distal guts of lean and obese adolescents exhibit partial functional redundancy besides clear differences in community structure.</title>
        <authorList>
            <person name="Ferrer M."/>
            <person name="Ruiz A."/>
            <person name="Lanza F."/>
            <person name="Haange S.B."/>
            <person name="Oberbach A."/>
            <person name="Till H."/>
            <person name="Bargiela R."/>
            <person name="Campoy C."/>
            <person name="Segura M.T."/>
            <person name="Richter M."/>
            <person name="von Bergen M."/>
            <person name="Seifert J."/>
            <person name="Suarez A."/>
        </authorList>
    </citation>
    <scope>NUCLEOTIDE SEQUENCE</scope>
</reference>
<evidence type="ECO:0000313" key="3">
    <source>
        <dbReference type="EMBL" id="EKC47796.1"/>
    </source>
</evidence>
<dbReference type="EMBL" id="AJWZ01010669">
    <property type="protein sequence ID" value="EKC47796.1"/>
    <property type="molecule type" value="Genomic_DNA"/>
</dbReference>
<feature type="domain" description="Aldehyde oxidase/xanthine dehydrogenase first molybdopterin binding" evidence="2">
    <location>
        <begin position="14"/>
        <end position="69"/>
    </location>
</feature>
<dbReference type="SUPFAM" id="SSF56003">
    <property type="entry name" value="Molybdenum cofactor-binding domain"/>
    <property type="match status" value="1"/>
</dbReference>
<accession>K1SKB6</accession>
<dbReference type="EC" id="1.-.-.-" evidence="3"/>